<feature type="region of interest" description="Disordered" evidence="2">
    <location>
        <begin position="91"/>
        <end position="133"/>
    </location>
</feature>
<gene>
    <name evidence="4" type="ORF">V2J94_46700</name>
</gene>
<organism evidence="4 5">
    <name type="scientific">Streptomyces asiaticus subsp. ignotus</name>
    <dbReference type="NCBI Taxonomy" id="3098222"/>
    <lineage>
        <taxon>Bacteria</taxon>
        <taxon>Bacillati</taxon>
        <taxon>Actinomycetota</taxon>
        <taxon>Actinomycetes</taxon>
        <taxon>Kitasatosporales</taxon>
        <taxon>Streptomycetaceae</taxon>
        <taxon>Streptomyces</taxon>
        <taxon>Streptomyces violaceusniger group</taxon>
    </lineage>
</organism>
<feature type="compositionally biased region" description="Low complexity" evidence="2">
    <location>
        <begin position="1"/>
        <end position="14"/>
    </location>
</feature>
<dbReference type="InterPro" id="IPR011010">
    <property type="entry name" value="DNA_brk_join_enz"/>
</dbReference>
<evidence type="ECO:0000256" key="2">
    <source>
        <dbReference type="SAM" id="MobiDB-lite"/>
    </source>
</evidence>
<feature type="domain" description="Tyr recombinase" evidence="3">
    <location>
        <begin position="1"/>
        <end position="89"/>
    </location>
</feature>
<comment type="caution">
    <text evidence="4">The sequence shown here is derived from an EMBL/GenBank/DDBJ whole genome shotgun (WGS) entry which is preliminary data.</text>
</comment>
<dbReference type="Gene3D" id="1.10.443.10">
    <property type="entry name" value="Intergrase catalytic core"/>
    <property type="match status" value="1"/>
</dbReference>
<dbReference type="InterPro" id="IPR013762">
    <property type="entry name" value="Integrase-like_cat_sf"/>
</dbReference>
<dbReference type="SUPFAM" id="SSF56349">
    <property type="entry name" value="DNA breaking-rejoining enzymes"/>
    <property type="match status" value="1"/>
</dbReference>
<sequence length="133" mass="14684">MHTPGSSPDHAAAASPPPSCATPPTGNDVVAQLGYEHLRRHDLRHTGLTWMADAGIPLHVLQHIAGHHQITTTQRYLHPDIRHLTRASSTLTHHLTTRHQATPDHPPYCGTSTTKHRRGSTQPRTENPLDRLP</sequence>
<feature type="region of interest" description="Disordered" evidence="2">
    <location>
        <begin position="1"/>
        <end position="26"/>
    </location>
</feature>
<name>A0ABU7QD69_9ACTN</name>
<dbReference type="EMBL" id="JAZBJO010000068">
    <property type="protein sequence ID" value="MEE4599215.1"/>
    <property type="molecule type" value="Genomic_DNA"/>
</dbReference>
<dbReference type="InterPro" id="IPR002104">
    <property type="entry name" value="Integrase_catalytic"/>
</dbReference>
<evidence type="ECO:0000259" key="3">
    <source>
        <dbReference type="PROSITE" id="PS51898"/>
    </source>
</evidence>
<dbReference type="Proteomes" id="UP001354709">
    <property type="component" value="Unassembled WGS sequence"/>
</dbReference>
<proteinExistence type="predicted"/>
<dbReference type="CDD" id="cd00397">
    <property type="entry name" value="DNA_BRE_C"/>
    <property type="match status" value="1"/>
</dbReference>
<reference evidence="4 5" key="1">
    <citation type="submission" date="2023-11" db="EMBL/GenBank/DDBJ databases">
        <title>30 novel species of actinomycetes from the DSMZ collection.</title>
        <authorList>
            <person name="Nouioui I."/>
        </authorList>
    </citation>
    <scope>NUCLEOTIDE SEQUENCE [LARGE SCALE GENOMIC DNA]</scope>
    <source>
        <strain evidence="4 5">DSM 41524</strain>
    </source>
</reference>
<evidence type="ECO:0000313" key="5">
    <source>
        <dbReference type="Proteomes" id="UP001354709"/>
    </source>
</evidence>
<accession>A0ABU7QD69</accession>
<dbReference type="PROSITE" id="PS51898">
    <property type="entry name" value="TYR_RECOMBINASE"/>
    <property type="match status" value="1"/>
</dbReference>
<feature type="compositionally biased region" description="Low complexity" evidence="2">
    <location>
        <begin position="91"/>
        <end position="100"/>
    </location>
</feature>
<dbReference type="Pfam" id="PF00589">
    <property type="entry name" value="Phage_integrase"/>
    <property type="match status" value="1"/>
</dbReference>
<evidence type="ECO:0000313" key="4">
    <source>
        <dbReference type="EMBL" id="MEE4599215.1"/>
    </source>
</evidence>
<keyword evidence="1" id="KW-0233">DNA recombination</keyword>
<dbReference type="RefSeq" id="WP_330816525.1">
    <property type="nucleotide sequence ID" value="NZ_JAZBJO010000068.1"/>
</dbReference>
<protein>
    <submittedName>
        <fullName evidence="4">Tyrosine-type recombinase/integrase</fullName>
    </submittedName>
</protein>
<evidence type="ECO:0000256" key="1">
    <source>
        <dbReference type="ARBA" id="ARBA00023172"/>
    </source>
</evidence>
<keyword evidence="5" id="KW-1185">Reference proteome</keyword>